<proteinExistence type="predicted"/>
<reference evidence="1 2" key="1">
    <citation type="submission" date="2024-01" db="EMBL/GenBank/DDBJ databases">
        <title>The genomes of 5 underutilized Papilionoideae crops provide insights into root nodulation and disease resistance.</title>
        <authorList>
            <person name="Yuan L."/>
        </authorList>
    </citation>
    <scope>NUCLEOTIDE SEQUENCE [LARGE SCALE GENOMIC DNA]</scope>
    <source>
        <strain evidence="1">LY-2023</strain>
        <tissue evidence="1">Leaf</tissue>
    </source>
</reference>
<organism evidence="1 2">
    <name type="scientific">Clitoria ternatea</name>
    <name type="common">Butterfly pea</name>
    <dbReference type="NCBI Taxonomy" id="43366"/>
    <lineage>
        <taxon>Eukaryota</taxon>
        <taxon>Viridiplantae</taxon>
        <taxon>Streptophyta</taxon>
        <taxon>Embryophyta</taxon>
        <taxon>Tracheophyta</taxon>
        <taxon>Spermatophyta</taxon>
        <taxon>Magnoliopsida</taxon>
        <taxon>eudicotyledons</taxon>
        <taxon>Gunneridae</taxon>
        <taxon>Pentapetalae</taxon>
        <taxon>rosids</taxon>
        <taxon>fabids</taxon>
        <taxon>Fabales</taxon>
        <taxon>Fabaceae</taxon>
        <taxon>Papilionoideae</taxon>
        <taxon>50 kb inversion clade</taxon>
        <taxon>NPAAA clade</taxon>
        <taxon>indigoferoid/millettioid clade</taxon>
        <taxon>Phaseoleae</taxon>
        <taxon>Clitoria</taxon>
    </lineage>
</organism>
<evidence type="ECO:0000313" key="2">
    <source>
        <dbReference type="Proteomes" id="UP001359559"/>
    </source>
</evidence>
<name>A0AAN9FN83_CLITE</name>
<keyword evidence="2" id="KW-1185">Reference proteome</keyword>
<gene>
    <name evidence="1" type="ORF">RJT34_23755</name>
</gene>
<evidence type="ECO:0000313" key="1">
    <source>
        <dbReference type="EMBL" id="KAK7278719.1"/>
    </source>
</evidence>
<dbReference type="AlphaFoldDB" id="A0AAN9FN83"/>
<dbReference type="EMBL" id="JAYKXN010000006">
    <property type="protein sequence ID" value="KAK7278719.1"/>
    <property type="molecule type" value="Genomic_DNA"/>
</dbReference>
<accession>A0AAN9FN83</accession>
<sequence length="82" mass="9368">MKVEDEARGNRAEFKGLYIDIEKQRISQNLQPKETVNLTWHLLSNLTANMCVELRVLEEEDDKGDEEEMMKLGAVGGFLVLS</sequence>
<comment type="caution">
    <text evidence="1">The sequence shown here is derived from an EMBL/GenBank/DDBJ whole genome shotgun (WGS) entry which is preliminary data.</text>
</comment>
<protein>
    <submittedName>
        <fullName evidence="1">Uncharacterized protein</fullName>
    </submittedName>
</protein>
<dbReference type="Proteomes" id="UP001359559">
    <property type="component" value="Unassembled WGS sequence"/>
</dbReference>